<keyword evidence="1" id="KW-0813">Transport</keyword>
<dbReference type="SMART" id="SM00382">
    <property type="entry name" value="AAA"/>
    <property type="match status" value="1"/>
</dbReference>
<dbReference type="PANTHER" id="PTHR42711">
    <property type="entry name" value="ABC TRANSPORTER ATP-BINDING PROTEIN"/>
    <property type="match status" value="1"/>
</dbReference>
<name>A0ABP3HJW2_9LACT</name>
<evidence type="ECO:0000313" key="6">
    <source>
        <dbReference type="Proteomes" id="UP001501166"/>
    </source>
</evidence>
<dbReference type="InterPro" id="IPR027417">
    <property type="entry name" value="P-loop_NTPase"/>
</dbReference>
<dbReference type="InterPro" id="IPR003593">
    <property type="entry name" value="AAA+_ATPase"/>
</dbReference>
<reference evidence="6" key="1">
    <citation type="journal article" date="2019" name="Int. J. Syst. Evol. Microbiol.">
        <title>The Global Catalogue of Microorganisms (GCM) 10K type strain sequencing project: providing services to taxonomists for standard genome sequencing and annotation.</title>
        <authorList>
            <consortium name="The Broad Institute Genomics Platform"/>
            <consortium name="The Broad Institute Genome Sequencing Center for Infectious Disease"/>
            <person name="Wu L."/>
            <person name="Ma J."/>
        </authorList>
    </citation>
    <scope>NUCLEOTIDE SEQUENCE [LARGE SCALE GENOMIC DNA]</scope>
    <source>
        <strain evidence="6">JCM 12662</strain>
    </source>
</reference>
<evidence type="ECO:0000256" key="2">
    <source>
        <dbReference type="ARBA" id="ARBA00022741"/>
    </source>
</evidence>
<evidence type="ECO:0000256" key="3">
    <source>
        <dbReference type="ARBA" id="ARBA00022840"/>
    </source>
</evidence>
<dbReference type="RefSeq" id="WP_343757082.1">
    <property type="nucleotide sequence ID" value="NZ_BAAACW010000167.1"/>
</dbReference>
<keyword evidence="2" id="KW-0547">Nucleotide-binding</keyword>
<comment type="caution">
    <text evidence="5">The sequence shown here is derived from an EMBL/GenBank/DDBJ whole genome shotgun (WGS) entry which is preliminary data.</text>
</comment>
<dbReference type="PROSITE" id="PS00211">
    <property type="entry name" value="ABC_TRANSPORTER_1"/>
    <property type="match status" value="1"/>
</dbReference>
<dbReference type="GO" id="GO:0005524">
    <property type="term" value="F:ATP binding"/>
    <property type="evidence" value="ECO:0007669"/>
    <property type="project" value="UniProtKB-KW"/>
</dbReference>
<dbReference type="InterPro" id="IPR050763">
    <property type="entry name" value="ABC_transporter_ATP-binding"/>
</dbReference>
<evidence type="ECO:0000313" key="5">
    <source>
        <dbReference type="EMBL" id="GAA0372438.1"/>
    </source>
</evidence>
<protein>
    <submittedName>
        <fullName evidence="5">ABC transporter ATP-binding protein</fullName>
    </submittedName>
</protein>
<accession>A0ABP3HJW2</accession>
<dbReference type="Proteomes" id="UP001501166">
    <property type="component" value="Unassembled WGS sequence"/>
</dbReference>
<dbReference type="InterPro" id="IPR017871">
    <property type="entry name" value="ABC_transporter-like_CS"/>
</dbReference>
<dbReference type="CDD" id="cd03230">
    <property type="entry name" value="ABC_DR_subfamily_A"/>
    <property type="match status" value="1"/>
</dbReference>
<dbReference type="Pfam" id="PF00005">
    <property type="entry name" value="ABC_tran"/>
    <property type="match status" value="1"/>
</dbReference>
<feature type="domain" description="ABC transporter" evidence="4">
    <location>
        <begin position="6"/>
        <end position="229"/>
    </location>
</feature>
<dbReference type="Gene3D" id="3.40.50.300">
    <property type="entry name" value="P-loop containing nucleotide triphosphate hydrolases"/>
    <property type="match status" value="1"/>
</dbReference>
<evidence type="ECO:0000256" key="1">
    <source>
        <dbReference type="ARBA" id="ARBA00022448"/>
    </source>
</evidence>
<organism evidence="5 6">
    <name type="scientific">Alkalibacterium iburiense</name>
    <dbReference type="NCBI Taxonomy" id="290589"/>
    <lineage>
        <taxon>Bacteria</taxon>
        <taxon>Bacillati</taxon>
        <taxon>Bacillota</taxon>
        <taxon>Bacilli</taxon>
        <taxon>Lactobacillales</taxon>
        <taxon>Carnobacteriaceae</taxon>
        <taxon>Alkalibacterium</taxon>
    </lineage>
</organism>
<dbReference type="PROSITE" id="PS50893">
    <property type="entry name" value="ABC_TRANSPORTER_2"/>
    <property type="match status" value="1"/>
</dbReference>
<dbReference type="EMBL" id="BAAACW010000167">
    <property type="protein sequence ID" value="GAA0372438.1"/>
    <property type="molecule type" value="Genomic_DNA"/>
</dbReference>
<sequence>MTAPIIEAKSIKKAFKKTEVLKGIDFRIYEGEVIALVGENGAGKSTLIKIINNLTRADDGHIQLFGQAPDAKEVRNRVGVMLQENIVLHRMKVKEMLELAGSYYAEPLTSTEIIDMMNLDDLADKKVTELSGGQKRKVNFALSLVGNPDVVFLDEPTASMDVKARKDLWEIVSYLKEQGKTIVVTSHYLEELENIASRILILQEGVIAFDGTLHELRKIRGEGTISFNTELSESLFNQLEGLVSLHHQSDYYSLITQNVNALLKQLIPYIDELKNITIQQTTLNHLLAYYKGENQS</sequence>
<keyword evidence="6" id="KW-1185">Reference proteome</keyword>
<dbReference type="SUPFAM" id="SSF52540">
    <property type="entry name" value="P-loop containing nucleoside triphosphate hydrolases"/>
    <property type="match status" value="1"/>
</dbReference>
<keyword evidence="3 5" id="KW-0067">ATP-binding</keyword>
<dbReference type="PANTHER" id="PTHR42711:SF17">
    <property type="entry name" value="ABC TRANSPORTER ATP-BINDING PROTEIN"/>
    <property type="match status" value="1"/>
</dbReference>
<gene>
    <name evidence="5" type="ORF">GCM10008932_24650</name>
</gene>
<evidence type="ECO:0000259" key="4">
    <source>
        <dbReference type="PROSITE" id="PS50893"/>
    </source>
</evidence>
<dbReference type="InterPro" id="IPR003439">
    <property type="entry name" value="ABC_transporter-like_ATP-bd"/>
</dbReference>
<proteinExistence type="predicted"/>